<dbReference type="Proteomes" id="UP000827872">
    <property type="component" value="Linkage Group LG16"/>
</dbReference>
<keyword evidence="2" id="KW-1185">Reference proteome</keyword>
<reference evidence="1" key="1">
    <citation type="submission" date="2021-08" db="EMBL/GenBank/DDBJ databases">
        <title>The first chromosome-level gecko genome reveals the dynamic sex chromosomes of Neotropical dwarf geckos (Sphaerodactylidae: Sphaerodactylus).</title>
        <authorList>
            <person name="Pinto B.J."/>
            <person name="Keating S.E."/>
            <person name="Gamble T."/>
        </authorList>
    </citation>
    <scope>NUCLEOTIDE SEQUENCE</scope>
    <source>
        <strain evidence="1">TG3544</strain>
    </source>
</reference>
<comment type="caution">
    <text evidence="1">The sequence shown here is derived from an EMBL/GenBank/DDBJ whole genome shotgun (WGS) entry which is preliminary data.</text>
</comment>
<sequence>MDVVNFVHLGGYFEICIIHFSRFLLTANLSLLSLEPKSMCYPRRRRQNFLGVSSPAFTPVPPPTSQGSQPHPHWVLLTPPGFRFILTESAEFKPFRPPRTLLEVGGTDEGQRAEATQMLTTILDFREQESKPHQTKIAKVVLALAMFHYLIFDTPKAQELIKKTQRIIKATPVEELEDCLHRFLKLIKSKPFYAK</sequence>
<organism evidence="1 2">
    <name type="scientific">Sphaerodactylus townsendi</name>
    <dbReference type="NCBI Taxonomy" id="933632"/>
    <lineage>
        <taxon>Eukaryota</taxon>
        <taxon>Metazoa</taxon>
        <taxon>Chordata</taxon>
        <taxon>Craniata</taxon>
        <taxon>Vertebrata</taxon>
        <taxon>Euteleostomi</taxon>
        <taxon>Lepidosauria</taxon>
        <taxon>Squamata</taxon>
        <taxon>Bifurcata</taxon>
        <taxon>Gekkota</taxon>
        <taxon>Sphaerodactylidae</taxon>
        <taxon>Sphaerodactylus</taxon>
    </lineage>
</organism>
<dbReference type="EMBL" id="CM037629">
    <property type="protein sequence ID" value="KAH7990612.1"/>
    <property type="molecule type" value="Genomic_DNA"/>
</dbReference>
<evidence type="ECO:0000313" key="1">
    <source>
        <dbReference type="EMBL" id="KAH7990612.1"/>
    </source>
</evidence>
<accession>A0ACB8EDX0</accession>
<protein>
    <submittedName>
        <fullName evidence="1">Uncharacterized protein</fullName>
    </submittedName>
</protein>
<gene>
    <name evidence="1" type="ORF">K3G42_009295</name>
</gene>
<evidence type="ECO:0000313" key="2">
    <source>
        <dbReference type="Proteomes" id="UP000827872"/>
    </source>
</evidence>
<proteinExistence type="predicted"/>
<name>A0ACB8EDX0_9SAUR</name>